<evidence type="ECO:0000313" key="7">
    <source>
        <dbReference type="Proteomes" id="UP001165080"/>
    </source>
</evidence>
<keyword evidence="1" id="KW-0677">Repeat</keyword>
<feature type="compositionally biased region" description="Low complexity" evidence="4">
    <location>
        <begin position="321"/>
        <end position="336"/>
    </location>
</feature>
<organism evidence="6 7">
    <name type="scientific">Pleodorina starrii</name>
    <dbReference type="NCBI Taxonomy" id="330485"/>
    <lineage>
        <taxon>Eukaryota</taxon>
        <taxon>Viridiplantae</taxon>
        <taxon>Chlorophyta</taxon>
        <taxon>core chlorophytes</taxon>
        <taxon>Chlorophyceae</taxon>
        <taxon>CS clade</taxon>
        <taxon>Chlamydomonadales</taxon>
        <taxon>Volvocaceae</taxon>
        <taxon>Pleodorina</taxon>
    </lineage>
</organism>
<keyword evidence="7" id="KW-1185">Reference proteome</keyword>
<dbReference type="InterPro" id="IPR013083">
    <property type="entry name" value="Znf_RING/FYVE/PHD"/>
</dbReference>
<feature type="region of interest" description="Disordered" evidence="4">
    <location>
        <begin position="295"/>
        <end position="340"/>
    </location>
</feature>
<dbReference type="SMART" id="SM00504">
    <property type="entry name" value="Ubox"/>
    <property type="match status" value="1"/>
</dbReference>
<feature type="region of interest" description="Disordered" evidence="4">
    <location>
        <begin position="645"/>
        <end position="676"/>
    </location>
</feature>
<feature type="repeat" description="ANK" evidence="3">
    <location>
        <begin position="189"/>
        <end position="221"/>
    </location>
</feature>
<dbReference type="Gene3D" id="1.25.40.20">
    <property type="entry name" value="Ankyrin repeat-containing domain"/>
    <property type="match status" value="2"/>
</dbReference>
<feature type="repeat" description="ANK" evidence="3">
    <location>
        <begin position="233"/>
        <end position="254"/>
    </location>
</feature>
<evidence type="ECO:0000313" key="6">
    <source>
        <dbReference type="EMBL" id="GLC53468.1"/>
    </source>
</evidence>
<dbReference type="InterPro" id="IPR036770">
    <property type="entry name" value="Ankyrin_rpt-contain_sf"/>
</dbReference>
<feature type="compositionally biased region" description="Low complexity" evidence="4">
    <location>
        <begin position="473"/>
        <end position="489"/>
    </location>
</feature>
<feature type="repeat" description="ANK" evidence="3">
    <location>
        <begin position="96"/>
        <end position="128"/>
    </location>
</feature>
<dbReference type="CDD" id="cd16655">
    <property type="entry name" value="RING-Ubox_WDSUB1-like"/>
    <property type="match status" value="1"/>
</dbReference>
<comment type="caution">
    <text evidence="6">The sequence shown here is derived from an EMBL/GenBank/DDBJ whole genome shotgun (WGS) entry which is preliminary data.</text>
</comment>
<feature type="domain" description="U-box" evidence="5">
    <location>
        <begin position="684"/>
        <end position="757"/>
    </location>
</feature>
<feature type="region of interest" description="Disordered" evidence="4">
    <location>
        <begin position="360"/>
        <end position="502"/>
    </location>
</feature>
<gene>
    <name evidence="6" type="primary">PLEST006977</name>
    <name evidence="6" type="ORF">PLESTB_000753100</name>
</gene>
<dbReference type="Pfam" id="PF12796">
    <property type="entry name" value="Ank_2"/>
    <property type="match status" value="1"/>
</dbReference>
<accession>A0A9W6BKD4</accession>
<dbReference type="PROSITE" id="PS50088">
    <property type="entry name" value="ANK_REPEAT"/>
    <property type="match status" value="3"/>
</dbReference>
<evidence type="ECO:0000256" key="3">
    <source>
        <dbReference type="PROSITE-ProRule" id="PRU00023"/>
    </source>
</evidence>
<dbReference type="AlphaFoldDB" id="A0A9W6BKD4"/>
<dbReference type="Proteomes" id="UP001165080">
    <property type="component" value="Unassembled WGS sequence"/>
</dbReference>
<dbReference type="InterPro" id="IPR002110">
    <property type="entry name" value="Ankyrin_rpt"/>
</dbReference>
<dbReference type="Gene3D" id="3.30.40.10">
    <property type="entry name" value="Zinc/RING finger domain, C3HC4 (zinc finger)"/>
    <property type="match status" value="1"/>
</dbReference>
<name>A0A9W6BKD4_9CHLO</name>
<feature type="compositionally biased region" description="Gly residues" evidence="4">
    <location>
        <begin position="658"/>
        <end position="671"/>
    </location>
</feature>
<dbReference type="InterPro" id="IPR003613">
    <property type="entry name" value="Ubox_domain"/>
</dbReference>
<dbReference type="Pfam" id="PF04564">
    <property type="entry name" value="U-box"/>
    <property type="match status" value="1"/>
</dbReference>
<feature type="compositionally biased region" description="Acidic residues" evidence="4">
    <location>
        <begin position="593"/>
        <end position="607"/>
    </location>
</feature>
<protein>
    <recommendedName>
        <fullName evidence="5">U-box domain-containing protein</fullName>
    </recommendedName>
</protein>
<feature type="compositionally biased region" description="Pro residues" evidence="4">
    <location>
        <begin position="490"/>
        <end position="500"/>
    </location>
</feature>
<dbReference type="PANTHER" id="PTHR24166">
    <property type="entry name" value="ROLLING PEBBLES, ISOFORM B"/>
    <property type="match status" value="1"/>
</dbReference>
<dbReference type="SUPFAM" id="SSF48403">
    <property type="entry name" value="Ankyrin repeat"/>
    <property type="match status" value="1"/>
</dbReference>
<dbReference type="PROSITE" id="PS51698">
    <property type="entry name" value="U_BOX"/>
    <property type="match status" value="1"/>
</dbReference>
<dbReference type="PANTHER" id="PTHR24166:SF48">
    <property type="entry name" value="PROTEIN VAPYRIN"/>
    <property type="match status" value="1"/>
</dbReference>
<proteinExistence type="predicted"/>
<evidence type="ECO:0000256" key="4">
    <source>
        <dbReference type="SAM" id="MobiDB-lite"/>
    </source>
</evidence>
<dbReference type="GO" id="GO:0016567">
    <property type="term" value="P:protein ubiquitination"/>
    <property type="evidence" value="ECO:0007669"/>
    <property type="project" value="InterPro"/>
</dbReference>
<dbReference type="InterPro" id="IPR050889">
    <property type="entry name" value="Dendritic_Spine_Reg/Scaffold"/>
</dbReference>
<feature type="compositionally biased region" description="Basic and acidic residues" evidence="4">
    <location>
        <begin position="362"/>
        <end position="390"/>
    </location>
</feature>
<dbReference type="Pfam" id="PF00023">
    <property type="entry name" value="Ank"/>
    <property type="match status" value="3"/>
</dbReference>
<evidence type="ECO:0000256" key="2">
    <source>
        <dbReference type="ARBA" id="ARBA00023043"/>
    </source>
</evidence>
<feature type="compositionally biased region" description="Basic residues" evidence="4">
    <location>
        <begin position="573"/>
        <end position="586"/>
    </location>
</feature>
<dbReference type="OrthoDB" id="194358at2759"/>
<dbReference type="EMBL" id="BRXU01000008">
    <property type="protein sequence ID" value="GLC53468.1"/>
    <property type="molecule type" value="Genomic_DNA"/>
</dbReference>
<feature type="region of interest" description="Disordered" evidence="4">
    <location>
        <begin position="517"/>
        <end position="611"/>
    </location>
</feature>
<dbReference type="SMART" id="SM00248">
    <property type="entry name" value="ANK"/>
    <property type="match status" value="5"/>
</dbReference>
<sequence length="784" mass="80658">MGNFVSTADAAFTPSDAFFLCEAARTGAVDIVRLFLRKNFALVSATNASDKNTPWHVAAAAGHDVIVRVLIDTTRANAVSNNFDPISKVINKQNAKGQTPLMLACGGGHSVCVRLLLESGAHLLVADTMGQSALHYAALHWRADGKGNDCVELLLGHMQQQLIAQGPVAAPPGVHANVIRKFADAGDMYGRTALHCAAWSGNTRAAHALWAVGADICSRTEADCYDAELPCNNGTTPLHYAAMRGHQPLAVLLLAAWHRMATRPSAPLPRPAYFDAALAAGKAAAGKAAAAAAARGAGGHSARDLEPTDQQDEEGPREQGHQGSSAAAAQNGAADAVTKGPQETVEAAAAAEGREQMAIAKEQQHEKDKEAKAEERGDGDGEARDTDQGRVDSGAAGAVAAVGGAAAYGASGPGTAQGPTSGEQGPAEGEGALLTADGPAEEASAAAGLGPAGEQGASARASEAGDGVGSSGGSRRSSSAGSMDGLLEVPQPPLPRPPAIDPRLMVDAYGMTPYTIAGKRKHERGSMLLELLDPTTDFGAGSSDSESDGDDDEEEEDGSGGGSTSGGVAAAAARRRRPGRRGRRRPGSADKDVVDDDDDEDDDDADSEAAAAGPLLLWEGVELVRDIAADPEGFFRMQRTVALLQPQHQDQDDRAGEAEGGGGHNRGGGGRSRLPPATCTTTDIVPDCFLCPLTCEVFRDPVVAADGVTYEREAIESHLRHVHTSPVTKQRLPSKQLYDNKTMKSAVRQWAAGLLPPPGATSGGGGGSREVRRGAGGTGLIGRP</sequence>
<feature type="compositionally biased region" description="Acidic residues" evidence="4">
    <location>
        <begin position="545"/>
        <end position="558"/>
    </location>
</feature>
<reference evidence="6 7" key="1">
    <citation type="journal article" date="2023" name="Commun. Biol.">
        <title>Reorganization of the ancestral sex-determining regions during the evolution of trioecy in Pleodorina starrii.</title>
        <authorList>
            <person name="Takahashi K."/>
            <person name="Suzuki S."/>
            <person name="Kawai-Toyooka H."/>
            <person name="Yamamoto K."/>
            <person name="Hamaji T."/>
            <person name="Ootsuki R."/>
            <person name="Yamaguchi H."/>
            <person name="Kawachi M."/>
            <person name="Higashiyama T."/>
            <person name="Nozaki H."/>
        </authorList>
    </citation>
    <scope>NUCLEOTIDE SEQUENCE [LARGE SCALE GENOMIC DNA]</scope>
    <source>
        <strain evidence="6 7">NIES-4479</strain>
    </source>
</reference>
<evidence type="ECO:0000256" key="1">
    <source>
        <dbReference type="ARBA" id="ARBA00022737"/>
    </source>
</evidence>
<feature type="region of interest" description="Disordered" evidence="4">
    <location>
        <begin position="754"/>
        <end position="784"/>
    </location>
</feature>
<feature type="compositionally biased region" description="Low complexity" evidence="4">
    <location>
        <begin position="394"/>
        <end position="416"/>
    </location>
</feature>
<dbReference type="SUPFAM" id="SSF57850">
    <property type="entry name" value="RING/U-box"/>
    <property type="match status" value="1"/>
</dbReference>
<dbReference type="PROSITE" id="PS50297">
    <property type="entry name" value="ANK_REP_REGION"/>
    <property type="match status" value="3"/>
</dbReference>
<dbReference type="GO" id="GO:0004842">
    <property type="term" value="F:ubiquitin-protein transferase activity"/>
    <property type="evidence" value="ECO:0007669"/>
    <property type="project" value="InterPro"/>
</dbReference>
<feature type="compositionally biased region" description="Gly residues" evidence="4">
    <location>
        <begin position="761"/>
        <end position="784"/>
    </location>
</feature>
<feature type="compositionally biased region" description="Low complexity" evidence="4">
    <location>
        <begin position="436"/>
        <end position="454"/>
    </location>
</feature>
<evidence type="ECO:0000259" key="5">
    <source>
        <dbReference type="PROSITE" id="PS51698"/>
    </source>
</evidence>
<keyword evidence="2 3" id="KW-0040">ANK repeat</keyword>